<evidence type="ECO:0000256" key="10">
    <source>
        <dbReference type="ARBA" id="ARBA00026118"/>
    </source>
</evidence>
<dbReference type="Pfam" id="PF13589">
    <property type="entry name" value="HATPase_c_3"/>
    <property type="match status" value="1"/>
</dbReference>
<comment type="subcellular location">
    <subcellularLocation>
        <location evidence="1">Nucleus</location>
    </subcellularLocation>
</comment>
<keyword evidence="7" id="KW-0560">Oxidoreductase</keyword>
<dbReference type="SUPFAM" id="SSF51735">
    <property type="entry name" value="NAD(P)-binding Rossmann-fold domains"/>
    <property type="match status" value="1"/>
</dbReference>
<evidence type="ECO:0000256" key="11">
    <source>
        <dbReference type="SAM" id="Coils"/>
    </source>
</evidence>
<evidence type="ECO:0000256" key="1">
    <source>
        <dbReference type="ARBA" id="ARBA00004123"/>
    </source>
</evidence>
<organism evidence="14 15">
    <name type="scientific">Clarias magur</name>
    <name type="common">Asian catfish</name>
    <name type="synonym">Macropteronotus magur</name>
    <dbReference type="NCBI Taxonomy" id="1594786"/>
    <lineage>
        <taxon>Eukaryota</taxon>
        <taxon>Metazoa</taxon>
        <taxon>Chordata</taxon>
        <taxon>Craniata</taxon>
        <taxon>Vertebrata</taxon>
        <taxon>Euteleostomi</taxon>
        <taxon>Actinopterygii</taxon>
        <taxon>Neopterygii</taxon>
        <taxon>Teleostei</taxon>
        <taxon>Ostariophysi</taxon>
        <taxon>Siluriformes</taxon>
        <taxon>Clariidae</taxon>
        <taxon>Clarias</taxon>
    </lineage>
</organism>
<evidence type="ECO:0000259" key="13">
    <source>
        <dbReference type="PROSITE" id="PS51050"/>
    </source>
</evidence>
<dbReference type="Pfam" id="PF17942">
    <property type="entry name" value="Morc6_S5"/>
    <property type="match status" value="1"/>
</dbReference>
<dbReference type="GO" id="GO:0008270">
    <property type="term" value="F:zinc ion binding"/>
    <property type="evidence" value="ECO:0007669"/>
    <property type="project" value="UniProtKB-KW"/>
</dbReference>
<protein>
    <recommendedName>
        <fullName evidence="10">carbonyl reductase (NADPH)</fullName>
        <ecNumber evidence="10">1.1.1.184</ecNumber>
    </recommendedName>
</protein>
<dbReference type="InterPro" id="IPR045313">
    <property type="entry name" value="CBR1-like"/>
</dbReference>
<feature type="coiled-coil region" evidence="11">
    <location>
        <begin position="960"/>
        <end position="994"/>
    </location>
</feature>
<evidence type="ECO:0000256" key="7">
    <source>
        <dbReference type="ARBA" id="ARBA00023002"/>
    </source>
</evidence>
<evidence type="ECO:0000256" key="8">
    <source>
        <dbReference type="ARBA" id="ARBA00023054"/>
    </source>
</evidence>
<dbReference type="Gene3D" id="3.30.40.100">
    <property type="match status" value="1"/>
</dbReference>
<dbReference type="PANTHER" id="PTHR23336:SF17">
    <property type="entry name" value="MORC FAMILY CW-TYPE ZINC FINGER PROTEIN 3"/>
    <property type="match status" value="1"/>
</dbReference>
<dbReference type="EMBL" id="QNUK01000006">
    <property type="protein sequence ID" value="KAF5909208.1"/>
    <property type="molecule type" value="Genomic_DNA"/>
</dbReference>
<comment type="similarity">
    <text evidence="2">Belongs to the short-chain dehydrogenases/reductases (SDR) family.</text>
</comment>
<dbReference type="GO" id="GO:0016605">
    <property type="term" value="C:PML body"/>
    <property type="evidence" value="ECO:0007669"/>
    <property type="project" value="TreeGrafter"/>
</dbReference>
<comment type="caution">
    <text evidence="14">The sequence shown here is derived from an EMBL/GenBank/DDBJ whole genome shotgun (WGS) entry which is preliminary data.</text>
</comment>
<keyword evidence="4" id="KW-0863">Zinc-finger</keyword>
<dbReference type="InterPro" id="IPR011124">
    <property type="entry name" value="Znf_CW"/>
</dbReference>
<dbReference type="PRINTS" id="PR00080">
    <property type="entry name" value="SDRFAMILY"/>
</dbReference>
<evidence type="ECO:0000256" key="3">
    <source>
        <dbReference type="ARBA" id="ARBA00022723"/>
    </source>
</evidence>
<feature type="domain" description="CW-type" evidence="13">
    <location>
        <begin position="679"/>
        <end position="731"/>
    </location>
</feature>
<dbReference type="EC" id="1.1.1.184" evidence="10"/>
<dbReference type="PANTHER" id="PTHR23336">
    <property type="entry name" value="ZINC FINGER CW-TYPE COILED-COIL DOMAIN PROTEIN 3"/>
    <property type="match status" value="1"/>
</dbReference>
<dbReference type="InterPro" id="IPR002347">
    <property type="entry name" value="SDR_fam"/>
</dbReference>
<dbReference type="Pfam" id="PF07496">
    <property type="entry name" value="zf-CW"/>
    <property type="match status" value="1"/>
</dbReference>
<keyword evidence="6" id="KW-0521">NADP</keyword>
<evidence type="ECO:0000313" key="14">
    <source>
        <dbReference type="EMBL" id="KAF5909208.1"/>
    </source>
</evidence>
<dbReference type="GO" id="GO:0004090">
    <property type="term" value="F:carbonyl reductase (NADPH) activity"/>
    <property type="evidence" value="ECO:0007669"/>
    <property type="project" value="UniProtKB-EC"/>
</dbReference>
<keyword evidence="8 11" id="KW-0175">Coiled coil</keyword>
<dbReference type="InterPro" id="IPR041006">
    <property type="entry name" value="Morc_S5"/>
</dbReference>
<dbReference type="Gene3D" id="3.40.50.720">
    <property type="entry name" value="NAD(P)-binding Rossmann-like Domain"/>
    <property type="match status" value="1"/>
</dbReference>
<evidence type="ECO:0000256" key="9">
    <source>
        <dbReference type="ARBA" id="ARBA00023242"/>
    </source>
</evidence>
<dbReference type="PRINTS" id="PR00081">
    <property type="entry name" value="GDHRDH"/>
</dbReference>
<reference evidence="14" key="1">
    <citation type="submission" date="2020-07" db="EMBL/GenBank/DDBJ databases">
        <title>Clarias magur genome sequencing, assembly and annotation.</title>
        <authorList>
            <person name="Kushwaha B."/>
            <person name="Kumar R."/>
            <person name="Das P."/>
            <person name="Joshi C.G."/>
            <person name="Kumar D."/>
            <person name="Nagpure N.S."/>
            <person name="Pandey M."/>
            <person name="Agarwal S."/>
            <person name="Srivastava S."/>
            <person name="Singh M."/>
            <person name="Sahoo L."/>
            <person name="Jayasankar P."/>
            <person name="Meher P.K."/>
            <person name="Koringa P.G."/>
            <person name="Iquebal M.A."/>
            <person name="Das S.P."/>
            <person name="Bit A."/>
            <person name="Patnaik S."/>
            <person name="Patel N."/>
            <person name="Shah T.M."/>
            <person name="Hinsu A."/>
            <person name="Jena J.K."/>
        </authorList>
    </citation>
    <scope>NUCLEOTIDE SEQUENCE</scope>
    <source>
        <strain evidence="14">CIFAMagur01</strain>
        <tissue evidence="14">Testis</tissue>
    </source>
</reference>
<dbReference type="OrthoDB" id="757982at2759"/>
<keyword evidence="9" id="KW-0539">Nucleus</keyword>
<evidence type="ECO:0000256" key="4">
    <source>
        <dbReference type="ARBA" id="ARBA00022771"/>
    </source>
</evidence>
<evidence type="ECO:0000256" key="2">
    <source>
        <dbReference type="ARBA" id="ARBA00006484"/>
    </source>
</evidence>
<keyword evidence="3" id="KW-0479">Metal-binding</keyword>
<dbReference type="GO" id="GO:0016887">
    <property type="term" value="F:ATP hydrolysis activity"/>
    <property type="evidence" value="ECO:0007669"/>
    <property type="project" value="InterPro"/>
</dbReference>
<dbReference type="InterPro" id="IPR036890">
    <property type="entry name" value="HATPase_C_sf"/>
</dbReference>
<dbReference type="AlphaFoldDB" id="A0A8J4UGA8"/>
<dbReference type="Gene3D" id="3.30.565.10">
    <property type="entry name" value="Histidine kinase-like ATPase, C-terminal domain"/>
    <property type="match status" value="1"/>
</dbReference>
<accession>A0A8J4UGA8</accession>
<dbReference type="SUPFAM" id="SSF55874">
    <property type="entry name" value="ATPase domain of HSP90 chaperone/DNA topoisomerase II/histidine kinase"/>
    <property type="match status" value="1"/>
</dbReference>
<name>A0A8J4UGA8_CLAMG</name>
<dbReference type="CDD" id="cd05324">
    <property type="entry name" value="carb_red_PTCR-like_SDR_c"/>
    <property type="match status" value="1"/>
</dbReference>
<gene>
    <name evidence="14" type="ORF">DAT39_001048</name>
</gene>
<proteinExistence type="inferred from homology"/>
<evidence type="ECO:0000313" key="15">
    <source>
        <dbReference type="Proteomes" id="UP000727407"/>
    </source>
</evidence>
<dbReference type="InterPro" id="IPR036291">
    <property type="entry name" value="NAD(P)-bd_dom_sf"/>
</dbReference>
<evidence type="ECO:0000256" key="12">
    <source>
        <dbReference type="SAM" id="MobiDB-lite"/>
    </source>
</evidence>
<feature type="region of interest" description="Disordered" evidence="12">
    <location>
        <begin position="734"/>
        <end position="769"/>
    </location>
</feature>
<dbReference type="Pfam" id="PF00106">
    <property type="entry name" value="adh_short"/>
    <property type="match status" value="1"/>
</dbReference>
<sequence>MSARKVALVTGSNKGIGLAMVRALCKQYDGDVYLTARDVARGTAAVEGLKAEGLAPRFHQLDITDPGSVRAARDFFKAEYGGVDVLVNNAGIAFKMADKTPFGIQADVTLKTNFFATRDMCNEFLPIIKPGGRVVNVSSIMSSIALSRCSSDLQARFRSDDITEEELVGLMERFVKDAQEEAHTQRGWPETAYGISKTGLSTLTRIHARKLTRERPGDEILCNACCPGWVRTDMAGPNATKSPDEGAITPVYLALLPPGSKEPHGQFVSEKKVQPCDGLTLALCRKDHHCATTTSQPDHHANAQANLAREGNLDFQLRDNAYDPDVRAKQFWIDWTRIKNQDCLTFMDNGAGMTRAKLHKMLSFGYSDKKAVKDHVPVGVYGNGFKSGSMRLGKDAIVFTKTRDSMSVGLLSQSYLQAIKAQQIMVPILTFRRDEQNLPEDAVSLDAILRHSLCNTEKELFNELRAISTAGPTGTRIIIWNLRTTTNGETEFNFHADKYDIQIRANALEKTRECRALTPESNYSLRAYCSILYLKPRMQINIRGQRVRTQLISKSLAYIANDNYRPSFLTRRIRITFGFNTKSKEHYGVMMYHKNRLIKAYEKVSCQRKVERTGVGVIGVIECNFLQPTHNKQDFDDTDKYRKTMHNLSIKLEEYWNEIHYKQQKEDPNCTVPIEDTMKVPDQVWVQCDSCLKWRRLPDGFDCSQLPEKWFCNLNHDPQFRSCLVEEELEDQEKEPKSYSKPFKRQKRNSKSLQEDHRPEALESPALETPVNARQLKKSASWKATCADLFSLSPTGLSALSSTSNAQRSPMPLINHTAVSDSLKRIKRQLSTGEETPPAVHPMPYAPFSPNASPEIGHTFIHTDSNLTPKKKEGKLEGMGNETNVIAEKLISNKENKKIERFKLYQVPVQEKDEFNTGEESTSTDKQYFIAVSNSVEEVHEDNEEVWNLQQQQDKLLEMMKQTAEERDACREELELLRDHCAALEDERSQLHCK</sequence>
<feature type="non-terminal residue" evidence="14">
    <location>
        <position position="1"/>
    </location>
</feature>
<dbReference type="InterPro" id="IPR045261">
    <property type="entry name" value="MORC_ATPase"/>
</dbReference>
<evidence type="ECO:0000256" key="6">
    <source>
        <dbReference type="ARBA" id="ARBA00022857"/>
    </source>
</evidence>
<keyword evidence="5" id="KW-0862">Zinc</keyword>
<evidence type="ECO:0000256" key="5">
    <source>
        <dbReference type="ARBA" id="ARBA00022833"/>
    </source>
</evidence>
<dbReference type="Proteomes" id="UP000727407">
    <property type="component" value="Unassembled WGS sequence"/>
</dbReference>
<dbReference type="PROSITE" id="PS51050">
    <property type="entry name" value="ZF_CW"/>
    <property type="match status" value="1"/>
</dbReference>
<keyword evidence="15" id="KW-1185">Reference proteome</keyword>